<dbReference type="InterPro" id="IPR037523">
    <property type="entry name" value="VOC_core"/>
</dbReference>
<dbReference type="SUPFAM" id="SSF54593">
    <property type="entry name" value="Glyoxalase/Bleomycin resistance protein/Dihydroxybiphenyl dioxygenase"/>
    <property type="match status" value="1"/>
</dbReference>
<dbReference type="InterPro" id="IPR018146">
    <property type="entry name" value="Glyoxalase_1_CS"/>
</dbReference>
<keyword evidence="4" id="KW-1185">Reference proteome</keyword>
<sequence>MDHPIAPQTRVGHVHLKVADLDRAIAFYGGVLGFELTQRYGSQAAFLAAGGYHHHIGLNTWESAGSTPPPPGHTGLYHTAFLFPDRTALAQALKRVLDAGIPLDGAADHGVSEAIYLRDPDQNGVELYRDRAPEDWPRDADGQLQMINAPLDVPALLAEA</sequence>
<gene>
    <name evidence="3" type="ORF">JF290_06560</name>
</gene>
<dbReference type="RefSeq" id="WP_199024046.1">
    <property type="nucleotide sequence ID" value="NZ_JAELVR010000004.1"/>
</dbReference>
<reference evidence="3" key="1">
    <citation type="submission" date="2020-12" db="EMBL/GenBank/DDBJ databases">
        <title>Sedimentitalea sp. nov., isolated from sand in Incheon.</title>
        <authorList>
            <person name="Kim W."/>
        </authorList>
    </citation>
    <scope>NUCLEOTIDE SEQUENCE</scope>
    <source>
        <strain evidence="3">CAU 1593</strain>
    </source>
</reference>
<dbReference type="InterPro" id="IPR029068">
    <property type="entry name" value="Glyas_Bleomycin-R_OHBP_Dase"/>
</dbReference>
<protein>
    <submittedName>
        <fullName evidence="3">VOC family protein</fullName>
    </submittedName>
</protein>
<evidence type="ECO:0000256" key="1">
    <source>
        <dbReference type="ARBA" id="ARBA00022723"/>
    </source>
</evidence>
<comment type="caution">
    <text evidence="3">The sequence shown here is derived from an EMBL/GenBank/DDBJ whole genome shotgun (WGS) entry which is preliminary data.</text>
</comment>
<dbReference type="PANTHER" id="PTHR43279:SF1">
    <property type="entry name" value="CATECHOL-2,3-DIOXYGENASE"/>
    <property type="match status" value="1"/>
</dbReference>
<dbReference type="Gene3D" id="3.10.180.10">
    <property type="entry name" value="2,3-Dihydroxybiphenyl 1,2-Dioxygenase, domain 1"/>
    <property type="match status" value="1"/>
</dbReference>
<dbReference type="InterPro" id="IPR004360">
    <property type="entry name" value="Glyas_Fos-R_dOase_dom"/>
</dbReference>
<dbReference type="Proteomes" id="UP000619079">
    <property type="component" value="Unassembled WGS sequence"/>
</dbReference>
<evidence type="ECO:0000313" key="3">
    <source>
        <dbReference type="EMBL" id="MBJ6371183.1"/>
    </source>
</evidence>
<name>A0A8J7J906_9RHOB</name>
<keyword evidence="1" id="KW-0479">Metal-binding</keyword>
<dbReference type="GO" id="GO:0004462">
    <property type="term" value="F:lactoylglutathione lyase activity"/>
    <property type="evidence" value="ECO:0007669"/>
    <property type="project" value="InterPro"/>
</dbReference>
<dbReference type="AlphaFoldDB" id="A0A8J7J906"/>
<evidence type="ECO:0000313" key="4">
    <source>
        <dbReference type="Proteomes" id="UP000619079"/>
    </source>
</evidence>
<feature type="domain" description="VOC" evidence="2">
    <location>
        <begin position="10"/>
        <end position="130"/>
    </location>
</feature>
<dbReference type="PANTHER" id="PTHR43279">
    <property type="entry name" value="CATECHOL-2,3-DIOXYGENASE"/>
    <property type="match status" value="1"/>
</dbReference>
<dbReference type="EMBL" id="JAELVR010000004">
    <property type="protein sequence ID" value="MBJ6371183.1"/>
    <property type="molecule type" value="Genomic_DNA"/>
</dbReference>
<organism evidence="3 4">
    <name type="scientific">Sedimentitalea arenosa</name>
    <dbReference type="NCBI Taxonomy" id="2798803"/>
    <lineage>
        <taxon>Bacteria</taxon>
        <taxon>Pseudomonadati</taxon>
        <taxon>Pseudomonadota</taxon>
        <taxon>Alphaproteobacteria</taxon>
        <taxon>Rhodobacterales</taxon>
        <taxon>Paracoccaceae</taxon>
        <taxon>Sedimentitalea</taxon>
    </lineage>
</organism>
<evidence type="ECO:0000259" key="2">
    <source>
        <dbReference type="PROSITE" id="PS51819"/>
    </source>
</evidence>
<accession>A0A8J7J906</accession>
<dbReference type="Pfam" id="PF00903">
    <property type="entry name" value="Glyoxalase"/>
    <property type="match status" value="1"/>
</dbReference>
<dbReference type="GO" id="GO:0046872">
    <property type="term" value="F:metal ion binding"/>
    <property type="evidence" value="ECO:0007669"/>
    <property type="project" value="UniProtKB-KW"/>
</dbReference>
<dbReference type="PROSITE" id="PS00934">
    <property type="entry name" value="GLYOXALASE_I_1"/>
    <property type="match status" value="1"/>
</dbReference>
<dbReference type="PROSITE" id="PS51819">
    <property type="entry name" value="VOC"/>
    <property type="match status" value="1"/>
</dbReference>
<proteinExistence type="predicted"/>